<dbReference type="InterPro" id="IPR036390">
    <property type="entry name" value="WH_DNA-bd_sf"/>
</dbReference>
<dbReference type="InterPro" id="IPR004839">
    <property type="entry name" value="Aminotransferase_I/II_large"/>
</dbReference>
<dbReference type="Pfam" id="PF00392">
    <property type="entry name" value="GntR"/>
    <property type="match status" value="1"/>
</dbReference>
<dbReference type="PROSITE" id="PS50949">
    <property type="entry name" value="HTH_GNTR"/>
    <property type="match status" value="1"/>
</dbReference>
<sequence length="462" mass="49157">MNDWIPDLASSDRPRYLAIADLIAADMRSGRLTAGDRLPPQRKLAQRLDLDFTTVARGYTEAQKRGLIESRVGQGTYVLALAKPDRLGAPALRRPEVVDLSMNLPPEPDDPALLERMRAGLEAVGRDLVSLLRYQGFGGAPADKDAASAWLGRRALVPAQERIFVSPGAHPALLGIFGLLAKPGEVILSEAITYPGARSIAAQLGIALVGLPMDADGIDPDALAQACTRLAPKGLYLNPTLQNPTTLTVPERRRAEIAAVARRCRIPIVEDDAYGFIPPHGPAPFAALAPDITWHVAGLAKCIGAGMRAAYVVAPDARSGWPFAAAVRAATVMASPLTVALATRWIEDGTAEAILRFIRAETAARQVLAREILPPDSFRADPLSFNIWVPLPEGWTRSAFIGQMRGTGIGVVASDAFTVEGPPPEAVRICLGGPTGRPAIRHALEFIAHALTESPALASTVL</sequence>
<dbReference type="SUPFAM" id="SSF53383">
    <property type="entry name" value="PLP-dependent transferases"/>
    <property type="match status" value="1"/>
</dbReference>
<dbReference type="Gene3D" id="3.90.1150.10">
    <property type="entry name" value="Aspartate Aminotransferase, domain 1"/>
    <property type="match status" value="1"/>
</dbReference>
<dbReference type="SUPFAM" id="SSF46785">
    <property type="entry name" value="Winged helix' DNA-binding domain"/>
    <property type="match status" value="1"/>
</dbReference>
<dbReference type="Gene3D" id="3.40.640.10">
    <property type="entry name" value="Type I PLP-dependent aspartate aminotransferase-like (Major domain)"/>
    <property type="match status" value="1"/>
</dbReference>
<keyword evidence="3" id="KW-0805">Transcription regulation</keyword>
<evidence type="ECO:0000256" key="4">
    <source>
        <dbReference type="ARBA" id="ARBA00023125"/>
    </source>
</evidence>
<gene>
    <name evidence="7" type="ORF">QO011_000601</name>
</gene>
<evidence type="ECO:0000256" key="3">
    <source>
        <dbReference type="ARBA" id="ARBA00023015"/>
    </source>
</evidence>
<dbReference type="EMBL" id="JAUSVX010000001">
    <property type="protein sequence ID" value="MDQ0467606.1"/>
    <property type="molecule type" value="Genomic_DNA"/>
</dbReference>
<dbReference type="InterPro" id="IPR000524">
    <property type="entry name" value="Tscrpt_reg_HTH_GntR"/>
</dbReference>
<accession>A0ABU0J021</accession>
<dbReference type="InterPro" id="IPR015422">
    <property type="entry name" value="PyrdxlP-dep_Trfase_small"/>
</dbReference>
<dbReference type="PANTHER" id="PTHR46577:SF1">
    <property type="entry name" value="HTH-TYPE TRANSCRIPTIONAL REGULATORY PROTEIN GABR"/>
    <property type="match status" value="1"/>
</dbReference>
<dbReference type="RefSeq" id="WP_307267465.1">
    <property type="nucleotide sequence ID" value="NZ_JAUSVX010000001.1"/>
</dbReference>
<proteinExistence type="inferred from homology"/>
<name>A0ABU0J021_9HYPH</name>
<dbReference type="InterPro" id="IPR015424">
    <property type="entry name" value="PyrdxlP-dep_Trfase"/>
</dbReference>
<dbReference type="InterPro" id="IPR015421">
    <property type="entry name" value="PyrdxlP-dep_Trfase_major"/>
</dbReference>
<dbReference type="Pfam" id="PF00155">
    <property type="entry name" value="Aminotran_1_2"/>
    <property type="match status" value="1"/>
</dbReference>
<keyword evidence="2" id="KW-0663">Pyridoxal phosphate</keyword>
<protein>
    <submittedName>
        <fullName evidence="7">DNA-binding transcriptional MocR family regulator</fullName>
    </submittedName>
</protein>
<comment type="similarity">
    <text evidence="1">In the C-terminal section; belongs to the class-I pyridoxal-phosphate-dependent aminotransferase family.</text>
</comment>
<dbReference type="PANTHER" id="PTHR46577">
    <property type="entry name" value="HTH-TYPE TRANSCRIPTIONAL REGULATORY PROTEIN GABR"/>
    <property type="match status" value="1"/>
</dbReference>
<dbReference type="InterPro" id="IPR036388">
    <property type="entry name" value="WH-like_DNA-bd_sf"/>
</dbReference>
<keyword evidence="8" id="KW-1185">Reference proteome</keyword>
<evidence type="ECO:0000256" key="5">
    <source>
        <dbReference type="ARBA" id="ARBA00023163"/>
    </source>
</evidence>
<evidence type="ECO:0000256" key="1">
    <source>
        <dbReference type="ARBA" id="ARBA00005384"/>
    </source>
</evidence>
<keyword evidence="5" id="KW-0804">Transcription</keyword>
<dbReference type="CDD" id="cd07377">
    <property type="entry name" value="WHTH_GntR"/>
    <property type="match status" value="1"/>
</dbReference>
<dbReference type="Proteomes" id="UP001242480">
    <property type="component" value="Unassembled WGS sequence"/>
</dbReference>
<keyword evidence="4 7" id="KW-0238">DNA-binding</keyword>
<feature type="domain" description="HTH gntR-type" evidence="6">
    <location>
        <begin position="13"/>
        <end position="81"/>
    </location>
</feature>
<dbReference type="Gene3D" id="1.10.10.10">
    <property type="entry name" value="Winged helix-like DNA-binding domain superfamily/Winged helix DNA-binding domain"/>
    <property type="match status" value="1"/>
</dbReference>
<dbReference type="CDD" id="cd00609">
    <property type="entry name" value="AAT_like"/>
    <property type="match status" value="1"/>
</dbReference>
<comment type="caution">
    <text evidence="7">The sequence shown here is derived from an EMBL/GenBank/DDBJ whole genome shotgun (WGS) entry which is preliminary data.</text>
</comment>
<reference evidence="7 8" key="1">
    <citation type="submission" date="2023-07" db="EMBL/GenBank/DDBJ databases">
        <title>Genomic Encyclopedia of Type Strains, Phase IV (KMG-IV): sequencing the most valuable type-strain genomes for metagenomic binning, comparative biology and taxonomic classification.</title>
        <authorList>
            <person name="Goeker M."/>
        </authorList>
    </citation>
    <scope>NUCLEOTIDE SEQUENCE [LARGE SCALE GENOMIC DNA]</scope>
    <source>
        <strain evidence="7 8">DSM 19619</strain>
    </source>
</reference>
<organism evidence="7 8">
    <name type="scientific">Labrys wisconsinensis</name>
    <dbReference type="NCBI Taxonomy" id="425677"/>
    <lineage>
        <taxon>Bacteria</taxon>
        <taxon>Pseudomonadati</taxon>
        <taxon>Pseudomonadota</taxon>
        <taxon>Alphaproteobacteria</taxon>
        <taxon>Hyphomicrobiales</taxon>
        <taxon>Xanthobacteraceae</taxon>
        <taxon>Labrys</taxon>
    </lineage>
</organism>
<dbReference type="InterPro" id="IPR051446">
    <property type="entry name" value="HTH_trans_reg/aminotransferase"/>
</dbReference>
<evidence type="ECO:0000313" key="7">
    <source>
        <dbReference type="EMBL" id="MDQ0467606.1"/>
    </source>
</evidence>
<evidence type="ECO:0000256" key="2">
    <source>
        <dbReference type="ARBA" id="ARBA00022898"/>
    </source>
</evidence>
<dbReference type="GO" id="GO:0003677">
    <property type="term" value="F:DNA binding"/>
    <property type="evidence" value="ECO:0007669"/>
    <property type="project" value="UniProtKB-KW"/>
</dbReference>
<evidence type="ECO:0000313" key="8">
    <source>
        <dbReference type="Proteomes" id="UP001242480"/>
    </source>
</evidence>
<dbReference type="SMART" id="SM00345">
    <property type="entry name" value="HTH_GNTR"/>
    <property type="match status" value="1"/>
</dbReference>
<evidence type="ECO:0000259" key="6">
    <source>
        <dbReference type="PROSITE" id="PS50949"/>
    </source>
</evidence>